<keyword evidence="1" id="KW-0810">Translation regulation</keyword>
<dbReference type="GO" id="GO:0043024">
    <property type="term" value="F:ribosomal small subunit binding"/>
    <property type="evidence" value="ECO:0007669"/>
    <property type="project" value="TreeGrafter"/>
</dbReference>
<dbReference type="PANTHER" id="PTHR33231:SF1">
    <property type="entry name" value="30S RIBOSOMAL PROTEIN"/>
    <property type="match status" value="1"/>
</dbReference>
<evidence type="ECO:0000256" key="1">
    <source>
        <dbReference type="ARBA" id="ARBA00022845"/>
    </source>
</evidence>
<dbReference type="Proteomes" id="UP000077096">
    <property type="component" value="Chromosome"/>
</dbReference>
<feature type="domain" description="Sigma 54 modulation/S30EA ribosomal protein C-terminal" evidence="2">
    <location>
        <begin position="125"/>
        <end position="179"/>
    </location>
</feature>
<dbReference type="GO" id="GO:0045900">
    <property type="term" value="P:negative regulation of translational elongation"/>
    <property type="evidence" value="ECO:0007669"/>
    <property type="project" value="TreeGrafter"/>
</dbReference>
<accession>A0A172T2E3</accession>
<dbReference type="AlphaFoldDB" id="A0A172T2E3"/>
<proteinExistence type="predicted"/>
<dbReference type="Gene3D" id="3.30.505.50">
    <property type="entry name" value="Sigma 54 modulation/S30EA ribosomal protein, C-terminal domain"/>
    <property type="match status" value="1"/>
</dbReference>
<dbReference type="InterPro" id="IPR003489">
    <property type="entry name" value="RHF/RaiA"/>
</dbReference>
<sequence>MEVKTFARGFELSEAIESYLNKRLEKVKRALGTFVSRDDVNIEARFDKDGPYYTLRLMTHIDGKDIVVQEKANDIYGVIDAASEAFEKSVKRERELHKSYHKSNVKGLTEAMTEELAPRYEIEDEEDKIDTVKRVYLMQATLEEAIAQMEVMGHQFFVFRNVDTGELNMIYRKNGKYGLIEFQE</sequence>
<dbReference type="Pfam" id="PF16321">
    <property type="entry name" value="Ribosom_S30AE_C"/>
    <property type="match status" value="1"/>
</dbReference>
<reference evidence="3 4" key="1">
    <citation type="submission" date="2014-08" db="EMBL/GenBank/DDBJ databases">
        <title>Fervidobacterium pennivorans DYC genome.</title>
        <authorList>
            <person name="Wushke S."/>
        </authorList>
    </citation>
    <scope>NUCLEOTIDE SEQUENCE [LARGE SCALE GENOMIC DNA]</scope>
    <source>
        <strain evidence="3 4">DYC</strain>
    </source>
</reference>
<keyword evidence="3" id="KW-0689">Ribosomal protein</keyword>
<evidence type="ECO:0000313" key="4">
    <source>
        <dbReference type="Proteomes" id="UP000077096"/>
    </source>
</evidence>
<dbReference type="GO" id="GO:0022627">
    <property type="term" value="C:cytosolic small ribosomal subunit"/>
    <property type="evidence" value="ECO:0007669"/>
    <property type="project" value="TreeGrafter"/>
</dbReference>
<dbReference type="InterPro" id="IPR050574">
    <property type="entry name" value="HPF/YfiA_ribosome-assoc"/>
</dbReference>
<dbReference type="InterPro" id="IPR032528">
    <property type="entry name" value="Ribosom_S30AE_C"/>
</dbReference>
<dbReference type="KEGG" id="fng:JM64_03410"/>
<keyword evidence="3" id="KW-0687">Ribonucleoprotein</keyword>
<dbReference type="Gene3D" id="3.30.160.100">
    <property type="entry name" value="Ribosome hibernation promotion factor-like"/>
    <property type="match status" value="1"/>
</dbReference>
<organism evidence="3 4">
    <name type="scientific">Fervidobacterium pennivorans</name>
    <dbReference type="NCBI Taxonomy" id="93466"/>
    <lineage>
        <taxon>Bacteria</taxon>
        <taxon>Thermotogati</taxon>
        <taxon>Thermotogota</taxon>
        <taxon>Thermotogae</taxon>
        <taxon>Thermotogales</taxon>
        <taxon>Fervidobacteriaceae</taxon>
        <taxon>Fervidobacterium</taxon>
    </lineage>
</organism>
<dbReference type="EMBL" id="CP011393">
    <property type="protein sequence ID" value="ANE41141.1"/>
    <property type="molecule type" value="Genomic_DNA"/>
</dbReference>
<dbReference type="PATRIC" id="fig|93466.3.peg.736"/>
<dbReference type="InterPro" id="IPR038416">
    <property type="entry name" value="Ribosom_S30AE_C_sf"/>
</dbReference>
<dbReference type="OrthoDB" id="9794975at2"/>
<dbReference type="Pfam" id="PF02482">
    <property type="entry name" value="Ribosomal_S30AE"/>
    <property type="match status" value="1"/>
</dbReference>
<dbReference type="InterPro" id="IPR036567">
    <property type="entry name" value="RHF-like"/>
</dbReference>
<gene>
    <name evidence="3" type="ORF">JM64_03410</name>
</gene>
<dbReference type="SUPFAM" id="SSF69754">
    <property type="entry name" value="Ribosome binding protein Y (YfiA homologue)"/>
    <property type="match status" value="1"/>
</dbReference>
<evidence type="ECO:0000313" key="3">
    <source>
        <dbReference type="EMBL" id="ANE41141.1"/>
    </source>
</evidence>
<protein>
    <submittedName>
        <fullName evidence="3">30S ribosomal protein S30</fullName>
    </submittedName>
</protein>
<evidence type="ECO:0000259" key="2">
    <source>
        <dbReference type="Pfam" id="PF16321"/>
    </source>
</evidence>
<name>A0A172T2E3_FERPE</name>
<dbReference type="PANTHER" id="PTHR33231">
    <property type="entry name" value="30S RIBOSOMAL PROTEIN"/>
    <property type="match status" value="1"/>
</dbReference>